<feature type="transmembrane region" description="Helical" evidence="1">
    <location>
        <begin position="12"/>
        <end position="35"/>
    </location>
</feature>
<dbReference type="EMBL" id="BSNK01000001">
    <property type="protein sequence ID" value="GLQ22865.1"/>
    <property type="molecule type" value="Genomic_DNA"/>
</dbReference>
<protein>
    <recommendedName>
        <fullName evidence="4">DUF3325 domain-containing protein</fullName>
    </recommendedName>
</protein>
<sequence length="125" mass="13080">MDLSHLIADLALYLAGGLTLLVALAHGWLGATKIVEPAQAAPSAKRILHAIMFLSAVYWFAAGLLLLATPTQFAGHVRFWVVIGCVLMLGGGGIGNVWAMRGRHFGGYALLVISALALFGALLGI</sequence>
<evidence type="ECO:0000256" key="1">
    <source>
        <dbReference type="SAM" id="Phobius"/>
    </source>
</evidence>
<evidence type="ECO:0000313" key="3">
    <source>
        <dbReference type="Proteomes" id="UP001161391"/>
    </source>
</evidence>
<keyword evidence="1" id="KW-0812">Transmembrane</keyword>
<feature type="transmembrane region" description="Helical" evidence="1">
    <location>
        <begin position="79"/>
        <end position="98"/>
    </location>
</feature>
<accession>A0ABQ5V877</accession>
<comment type="caution">
    <text evidence="2">The sequence shown here is derived from an EMBL/GenBank/DDBJ whole genome shotgun (WGS) entry which is preliminary data.</text>
</comment>
<organism evidence="2 3">
    <name type="scientific">Algimonas ampicilliniresistens</name>
    <dbReference type="NCBI Taxonomy" id="1298735"/>
    <lineage>
        <taxon>Bacteria</taxon>
        <taxon>Pseudomonadati</taxon>
        <taxon>Pseudomonadota</taxon>
        <taxon>Alphaproteobacteria</taxon>
        <taxon>Maricaulales</taxon>
        <taxon>Robiginitomaculaceae</taxon>
        <taxon>Algimonas</taxon>
    </lineage>
</organism>
<evidence type="ECO:0000313" key="2">
    <source>
        <dbReference type="EMBL" id="GLQ22865.1"/>
    </source>
</evidence>
<dbReference type="Proteomes" id="UP001161391">
    <property type="component" value="Unassembled WGS sequence"/>
</dbReference>
<reference evidence="2" key="2">
    <citation type="submission" date="2023-01" db="EMBL/GenBank/DDBJ databases">
        <title>Draft genome sequence of Algimonas ampicilliniresistens strain NBRC 108219.</title>
        <authorList>
            <person name="Sun Q."/>
            <person name="Mori K."/>
        </authorList>
    </citation>
    <scope>NUCLEOTIDE SEQUENCE</scope>
    <source>
        <strain evidence="2">NBRC 108219</strain>
    </source>
</reference>
<dbReference type="RefSeq" id="WP_284387682.1">
    <property type="nucleotide sequence ID" value="NZ_BSNK01000001.1"/>
</dbReference>
<evidence type="ECO:0008006" key="4">
    <source>
        <dbReference type="Google" id="ProtNLM"/>
    </source>
</evidence>
<feature type="transmembrane region" description="Helical" evidence="1">
    <location>
        <begin position="105"/>
        <end position="124"/>
    </location>
</feature>
<keyword evidence="1" id="KW-1133">Transmembrane helix</keyword>
<feature type="transmembrane region" description="Helical" evidence="1">
    <location>
        <begin position="47"/>
        <end position="67"/>
    </location>
</feature>
<gene>
    <name evidence="2" type="ORF">GCM10007853_07390</name>
</gene>
<name>A0ABQ5V877_9PROT</name>
<keyword evidence="1" id="KW-0472">Membrane</keyword>
<reference evidence="2" key="1">
    <citation type="journal article" date="2014" name="Int. J. Syst. Evol. Microbiol.">
        <title>Complete genome of a new Firmicutes species belonging to the dominant human colonic microbiota ('Ruminococcus bicirculans') reveals two chromosomes and a selective capacity to utilize plant glucans.</title>
        <authorList>
            <consortium name="NISC Comparative Sequencing Program"/>
            <person name="Wegmann U."/>
            <person name="Louis P."/>
            <person name="Goesmann A."/>
            <person name="Henrissat B."/>
            <person name="Duncan S.H."/>
            <person name="Flint H.J."/>
        </authorList>
    </citation>
    <scope>NUCLEOTIDE SEQUENCE</scope>
    <source>
        <strain evidence="2">NBRC 108219</strain>
    </source>
</reference>
<keyword evidence="3" id="KW-1185">Reference proteome</keyword>
<proteinExistence type="predicted"/>